<gene>
    <name evidence="1" type="ORF">RFI_01879</name>
</gene>
<evidence type="ECO:0000313" key="2">
    <source>
        <dbReference type="Proteomes" id="UP000023152"/>
    </source>
</evidence>
<dbReference type="Proteomes" id="UP000023152">
    <property type="component" value="Unassembled WGS sequence"/>
</dbReference>
<keyword evidence="2" id="KW-1185">Reference proteome</keyword>
<evidence type="ECO:0000313" key="1">
    <source>
        <dbReference type="EMBL" id="ETO35195.1"/>
    </source>
</evidence>
<dbReference type="AlphaFoldDB" id="X6P9H6"/>
<sequence length="135" mass="15917">MNQAPNMPMMILFEILQRVTLKHETVICGNSGCYSYHSIKNEYKFICLYLKNIVLDWKCIAKLVDNNNKDNNEIMFLSFDKLITQRRILIMGNVSVWGNGNKTEQSLMNYNKWIPFANNHNNLIYIEKITMVYVQ</sequence>
<comment type="caution">
    <text evidence="1">The sequence shown here is derived from an EMBL/GenBank/DDBJ whole genome shotgun (WGS) entry which is preliminary data.</text>
</comment>
<proteinExistence type="predicted"/>
<accession>X6P9H6</accession>
<dbReference type="EMBL" id="ASPP01001867">
    <property type="protein sequence ID" value="ETO35195.1"/>
    <property type="molecule type" value="Genomic_DNA"/>
</dbReference>
<name>X6P9H6_RETFI</name>
<protein>
    <submittedName>
        <fullName evidence="1">Uncharacterized protein</fullName>
    </submittedName>
</protein>
<organism evidence="1 2">
    <name type="scientific">Reticulomyxa filosa</name>
    <dbReference type="NCBI Taxonomy" id="46433"/>
    <lineage>
        <taxon>Eukaryota</taxon>
        <taxon>Sar</taxon>
        <taxon>Rhizaria</taxon>
        <taxon>Retaria</taxon>
        <taxon>Foraminifera</taxon>
        <taxon>Monothalamids</taxon>
        <taxon>Reticulomyxidae</taxon>
        <taxon>Reticulomyxa</taxon>
    </lineage>
</organism>
<reference evidence="1 2" key="1">
    <citation type="journal article" date="2013" name="Curr. Biol.">
        <title>The Genome of the Foraminiferan Reticulomyxa filosa.</title>
        <authorList>
            <person name="Glockner G."/>
            <person name="Hulsmann N."/>
            <person name="Schleicher M."/>
            <person name="Noegel A.A."/>
            <person name="Eichinger L."/>
            <person name="Gallinger C."/>
            <person name="Pawlowski J."/>
            <person name="Sierra R."/>
            <person name="Euteneuer U."/>
            <person name="Pillet L."/>
            <person name="Moustafa A."/>
            <person name="Platzer M."/>
            <person name="Groth M."/>
            <person name="Szafranski K."/>
            <person name="Schliwa M."/>
        </authorList>
    </citation>
    <scope>NUCLEOTIDE SEQUENCE [LARGE SCALE GENOMIC DNA]</scope>
</reference>